<reference evidence="1 2" key="1">
    <citation type="journal article" date="2023" name="Sci. Data">
        <title>Genome assembly of the Korean intertidal mud-creeper Batillaria attramentaria.</title>
        <authorList>
            <person name="Patra A.K."/>
            <person name="Ho P.T."/>
            <person name="Jun S."/>
            <person name="Lee S.J."/>
            <person name="Kim Y."/>
            <person name="Won Y.J."/>
        </authorList>
    </citation>
    <scope>NUCLEOTIDE SEQUENCE [LARGE SCALE GENOMIC DNA]</scope>
    <source>
        <strain evidence="1">Wonlab-2016</strain>
    </source>
</reference>
<accession>A0ABD0KDW4</accession>
<comment type="caution">
    <text evidence="1">The sequence shown here is derived from an EMBL/GenBank/DDBJ whole genome shotgun (WGS) entry which is preliminary data.</text>
</comment>
<dbReference type="Proteomes" id="UP001519460">
    <property type="component" value="Unassembled WGS sequence"/>
</dbReference>
<keyword evidence="2" id="KW-1185">Reference proteome</keyword>
<proteinExistence type="predicted"/>
<protein>
    <submittedName>
        <fullName evidence="1">Uncharacterized protein</fullName>
    </submittedName>
</protein>
<gene>
    <name evidence="1" type="ORF">BaRGS_00023483</name>
</gene>
<dbReference type="EMBL" id="JACVVK020000197">
    <property type="protein sequence ID" value="KAK7485232.1"/>
    <property type="molecule type" value="Genomic_DNA"/>
</dbReference>
<organism evidence="1 2">
    <name type="scientific">Batillaria attramentaria</name>
    <dbReference type="NCBI Taxonomy" id="370345"/>
    <lineage>
        <taxon>Eukaryota</taxon>
        <taxon>Metazoa</taxon>
        <taxon>Spiralia</taxon>
        <taxon>Lophotrochozoa</taxon>
        <taxon>Mollusca</taxon>
        <taxon>Gastropoda</taxon>
        <taxon>Caenogastropoda</taxon>
        <taxon>Sorbeoconcha</taxon>
        <taxon>Cerithioidea</taxon>
        <taxon>Batillariidae</taxon>
        <taxon>Batillaria</taxon>
    </lineage>
</organism>
<sequence length="70" mass="7837">MLGLHSVVSITSKYNTGTDCGGQREDTWSPTLLVKLKLFTQYVTRSLYVEHVPNSHQIIPCLTVTRSFPA</sequence>
<dbReference type="AlphaFoldDB" id="A0ABD0KDW4"/>
<evidence type="ECO:0000313" key="1">
    <source>
        <dbReference type="EMBL" id="KAK7485232.1"/>
    </source>
</evidence>
<evidence type="ECO:0000313" key="2">
    <source>
        <dbReference type="Proteomes" id="UP001519460"/>
    </source>
</evidence>
<name>A0ABD0KDW4_9CAEN</name>